<feature type="domain" description="CstA N-terminal" evidence="8">
    <location>
        <begin position="3"/>
        <end position="144"/>
    </location>
</feature>
<keyword evidence="4 7" id="KW-0812">Transmembrane</keyword>
<comment type="caution">
    <text evidence="9">The sequence shown here is derived from an EMBL/GenBank/DDBJ whole genome shotgun (WGS) entry which is preliminary data.</text>
</comment>
<proteinExistence type="inferred from homology"/>
<dbReference type="AlphaFoldDB" id="A0A425Y2A8"/>
<evidence type="ECO:0000313" key="9">
    <source>
        <dbReference type="EMBL" id="RRG21946.1"/>
    </source>
</evidence>
<evidence type="ECO:0000256" key="6">
    <source>
        <dbReference type="ARBA" id="ARBA00023136"/>
    </source>
</evidence>
<feature type="transmembrane region" description="Helical" evidence="7">
    <location>
        <begin position="392"/>
        <end position="410"/>
    </location>
</feature>
<evidence type="ECO:0000256" key="1">
    <source>
        <dbReference type="ARBA" id="ARBA00004651"/>
    </source>
</evidence>
<feature type="domain" description="CstA N-terminal" evidence="8">
    <location>
        <begin position="161"/>
        <end position="313"/>
    </location>
</feature>
<keyword evidence="6 7" id="KW-0472">Membrane</keyword>
<feature type="transmembrane region" description="Helical" evidence="7">
    <location>
        <begin position="126"/>
        <end position="143"/>
    </location>
</feature>
<keyword evidence="3" id="KW-1003">Cell membrane</keyword>
<comment type="similarity">
    <text evidence="2">Belongs to the peptide transporter carbon starvation (CstA) (TC 2.A.114) family.</text>
</comment>
<dbReference type="EMBL" id="QQWG01000007">
    <property type="protein sequence ID" value="RRG21946.1"/>
    <property type="molecule type" value="Genomic_DNA"/>
</dbReference>
<protein>
    <submittedName>
        <fullName evidence="9">Carbon starvation protein A</fullName>
    </submittedName>
</protein>
<reference evidence="9 10" key="1">
    <citation type="submission" date="2018-07" db="EMBL/GenBank/DDBJ databases">
        <title>Draft genome sequence of Ancylomarina sp. M1P.</title>
        <authorList>
            <person name="Yadav S."/>
            <person name="Villanueva L."/>
            <person name="Damste J.S.S."/>
        </authorList>
    </citation>
    <scope>NUCLEOTIDE SEQUENCE [LARGE SCALE GENOMIC DNA]</scope>
    <source>
        <strain evidence="9 10">M1P</strain>
    </source>
</reference>
<feature type="transmembrane region" description="Helical" evidence="7">
    <location>
        <begin position="448"/>
        <end position="467"/>
    </location>
</feature>
<dbReference type="GO" id="GO:0005886">
    <property type="term" value="C:plasma membrane"/>
    <property type="evidence" value="ECO:0007669"/>
    <property type="project" value="UniProtKB-SubCell"/>
</dbReference>
<evidence type="ECO:0000259" key="8">
    <source>
        <dbReference type="Pfam" id="PF02554"/>
    </source>
</evidence>
<keyword evidence="10" id="KW-1185">Reference proteome</keyword>
<evidence type="ECO:0000256" key="7">
    <source>
        <dbReference type="SAM" id="Phobius"/>
    </source>
</evidence>
<evidence type="ECO:0000256" key="5">
    <source>
        <dbReference type="ARBA" id="ARBA00022989"/>
    </source>
</evidence>
<dbReference type="Pfam" id="PF02554">
    <property type="entry name" value="CstA"/>
    <property type="match status" value="2"/>
</dbReference>
<name>A0A425Y2A8_9BACT</name>
<evidence type="ECO:0000256" key="2">
    <source>
        <dbReference type="ARBA" id="ARBA00007755"/>
    </source>
</evidence>
<organism evidence="9 10">
    <name type="scientific">Ancylomarina euxinus</name>
    <dbReference type="NCBI Taxonomy" id="2283627"/>
    <lineage>
        <taxon>Bacteria</taxon>
        <taxon>Pseudomonadati</taxon>
        <taxon>Bacteroidota</taxon>
        <taxon>Bacteroidia</taxon>
        <taxon>Marinilabiliales</taxon>
        <taxon>Marinifilaceae</taxon>
        <taxon>Ancylomarina</taxon>
    </lineage>
</organism>
<accession>A0A425Y2A8</accession>
<dbReference type="GO" id="GO:0009267">
    <property type="term" value="P:cellular response to starvation"/>
    <property type="evidence" value="ECO:0007669"/>
    <property type="project" value="InterPro"/>
</dbReference>
<feature type="transmembrane region" description="Helical" evidence="7">
    <location>
        <begin position="67"/>
        <end position="91"/>
    </location>
</feature>
<dbReference type="Proteomes" id="UP000285794">
    <property type="component" value="Unassembled WGS sequence"/>
</dbReference>
<feature type="transmembrane region" description="Helical" evidence="7">
    <location>
        <begin position="364"/>
        <end position="386"/>
    </location>
</feature>
<dbReference type="OrthoDB" id="9761224at2"/>
<evidence type="ECO:0000256" key="4">
    <source>
        <dbReference type="ARBA" id="ARBA00022692"/>
    </source>
</evidence>
<dbReference type="PANTHER" id="PTHR30252:SF4">
    <property type="entry name" value="CARBON STARVATION"/>
    <property type="match status" value="1"/>
</dbReference>
<feature type="transmembrane region" description="Helical" evidence="7">
    <location>
        <begin position="184"/>
        <end position="206"/>
    </location>
</feature>
<sequence length="482" mass="51961">MITFILSIVALILGYLIYGKFVEKKFGVDPDLVTPAIAKKDGVDFVPMNWKKIFLIQFLNIAGLGPIFGAIAGALWGPVAFIWIVVGCIFAGGVHDYFSGMLSVRHGGASIPEVVGKYLGSGFKKFMRVFSVILLVLVGVVFIKGPAAILTGLTGVNVSILIGGIFLYYLLATMIPIDKLIGKIYPIFGISLLVMAFGIAGALILGDHSIPELTATNFANMHANPSKFVVFPMLFITIACGAISGFHATQSPLMARCMTNEKQGRKIFYGTMISEGIVAMIWAAAAMTFFGGVRELGETMGQSGHNAAWVVNEICGGLLGKIGGVLAIFGVVAAPITSGDTAFRSARLTIADSFGYSQKKLIQRLAITLPLFAIGFLLTQVNFAIIWRYFGWANQTLATIVLWTAAMYMVTKGRSHWFATIPATFMTAVVTTYILIAPEGFHVSQTIAYTVGILTTIATLSVFLYVANTKMKPELREVKVRV</sequence>
<dbReference type="InterPro" id="IPR051605">
    <property type="entry name" value="CstA"/>
</dbReference>
<comment type="subcellular location">
    <subcellularLocation>
        <location evidence="1">Cell membrane</location>
        <topology evidence="1">Multi-pass membrane protein</topology>
    </subcellularLocation>
</comment>
<dbReference type="PANTHER" id="PTHR30252">
    <property type="entry name" value="INNER MEMBRANE PEPTIDE TRANSPORTER"/>
    <property type="match status" value="1"/>
</dbReference>
<dbReference type="InterPro" id="IPR003706">
    <property type="entry name" value="CstA_N"/>
</dbReference>
<keyword evidence="5 7" id="KW-1133">Transmembrane helix</keyword>
<evidence type="ECO:0000256" key="3">
    <source>
        <dbReference type="ARBA" id="ARBA00022475"/>
    </source>
</evidence>
<feature type="transmembrane region" description="Helical" evidence="7">
    <location>
        <begin position="417"/>
        <end position="436"/>
    </location>
</feature>
<gene>
    <name evidence="9" type="ORF">DWB61_09085</name>
</gene>
<feature type="transmembrane region" description="Helical" evidence="7">
    <location>
        <begin position="226"/>
        <end position="246"/>
    </location>
</feature>
<feature type="transmembrane region" description="Helical" evidence="7">
    <location>
        <begin position="267"/>
        <end position="290"/>
    </location>
</feature>
<dbReference type="RefSeq" id="WP_125030581.1">
    <property type="nucleotide sequence ID" value="NZ_JAPXVP010000007.1"/>
</dbReference>
<feature type="transmembrane region" description="Helical" evidence="7">
    <location>
        <begin position="149"/>
        <end position="172"/>
    </location>
</feature>
<evidence type="ECO:0000313" key="10">
    <source>
        <dbReference type="Proteomes" id="UP000285794"/>
    </source>
</evidence>